<dbReference type="EMBL" id="FN668638">
    <property type="protein sequence ID" value="CBK19843.2"/>
    <property type="molecule type" value="Genomic_DNA"/>
</dbReference>
<proteinExistence type="inferred from homology"/>
<protein>
    <recommendedName>
        <fullName evidence="7">Transmembrane 9 superfamily member</fullName>
    </recommendedName>
</protein>
<dbReference type="GeneID" id="24917571"/>
<feature type="transmembrane region" description="Helical" evidence="7">
    <location>
        <begin position="368"/>
        <end position="393"/>
    </location>
</feature>
<dbReference type="Pfam" id="PF02990">
    <property type="entry name" value="EMP70"/>
    <property type="match status" value="1"/>
</dbReference>
<evidence type="ECO:0000256" key="2">
    <source>
        <dbReference type="ARBA" id="ARBA00005227"/>
    </source>
</evidence>
<feature type="chain" id="PRO_5007361185" description="Transmembrane 9 superfamily member" evidence="7">
    <location>
        <begin position="17"/>
        <end position="598"/>
    </location>
</feature>
<comment type="similarity">
    <text evidence="2 7">Belongs to the nonaspanin (TM9SF) (TC 9.A.2) family.</text>
</comment>
<dbReference type="GO" id="GO:0016020">
    <property type="term" value="C:membrane"/>
    <property type="evidence" value="ECO:0007669"/>
    <property type="project" value="UniProtKB-SubCell"/>
</dbReference>
<feature type="transmembrane region" description="Helical" evidence="7">
    <location>
        <begin position="489"/>
        <end position="517"/>
    </location>
</feature>
<evidence type="ECO:0000256" key="3">
    <source>
        <dbReference type="ARBA" id="ARBA00022692"/>
    </source>
</evidence>
<keyword evidence="5 7" id="KW-1133">Transmembrane helix</keyword>
<feature type="transmembrane region" description="Helical" evidence="7">
    <location>
        <begin position="458"/>
        <end position="483"/>
    </location>
</feature>
<gene>
    <name evidence="8" type="ORF">GSBLH_T00000255001</name>
</gene>
<feature type="transmembrane region" description="Helical" evidence="7">
    <location>
        <begin position="560"/>
        <end position="588"/>
    </location>
</feature>
<feature type="transmembrane region" description="Helical" evidence="7">
    <location>
        <begin position="304"/>
        <end position="324"/>
    </location>
</feature>
<keyword evidence="4 7" id="KW-0732">Signal</keyword>
<dbReference type="InterPro" id="IPR004240">
    <property type="entry name" value="EMP70"/>
</dbReference>
<feature type="transmembrane region" description="Helical" evidence="7">
    <location>
        <begin position="405"/>
        <end position="426"/>
    </location>
</feature>
<feature type="transmembrane region" description="Helical" evidence="7">
    <location>
        <begin position="330"/>
        <end position="348"/>
    </location>
</feature>
<comment type="subcellular location">
    <subcellularLocation>
        <location evidence="1">Membrane</location>
        <topology evidence="1">Multi-pass membrane protein</topology>
    </subcellularLocation>
</comment>
<keyword evidence="6 7" id="KW-0472">Membrane</keyword>
<dbReference type="PANTHER" id="PTHR10766">
    <property type="entry name" value="TRANSMEMBRANE 9 SUPERFAMILY PROTEIN"/>
    <property type="match status" value="1"/>
</dbReference>
<dbReference type="InParanoid" id="D8LVK4"/>
<evidence type="ECO:0000256" key="6">
    <source>
        <dbReference type="ARBA" id="ARBA00023136"/>
    </source>
</evidence>
<dbReference type="Proteomes" id="UP000008312">
    <property type="component" value="Unassembled WGS sequence"/>
</dbReference>
<keyword evidence="3 7" id="KW-0812">Transmembrane</keyword>
<evidence type="ECO:0000313" key="8">
    <source>
        <dbReference type="EMBL" id="CBK19843.2"/>
    </source>
</evidence>
<reference evidence="8" key="1">
    <citation type="submission" date="2010-02" db="EMBL/GenBank/DDBJ databases">
        <title>Sequencing and annotation of the Blastocystis hominis genome.</title>
        <authorList>
            <person name="Wincker P."/>
        </authorList>
    </citation>
    <scope>NUCLEOTIDE SEQUENCE</scope>
    <source>
        <strain evidence="8">Singapore isolate B</strain>
    </source>
</reference>
<accession>D8LVK4</accession>
<evidence type="ECO:0000256" key="5">
    <source>
        <dbReference type="ARBA" id="ARBA00022989"/>
    </source>
</evidence>
<dbReference type="RefSeq" id="XP_012893891.1">
    <property type="nucleotide sequence ID" value="XM_013038437.1"/>
</dbReference>
<evidence type="ECO:0000256" key="4">
    <source>
        <dbReference type="ARBA" id="ARBA00022729"/>
    </source>
</evidence>
<organism evidence="8">
    <name type="scientific">Blastocystis hominis</name>
    <dbReference type="NCBI Taxonomy" id="12968"/>
    <lineage>
        <taxon>Eukaryota</taxon>
        <taxon>Sar</taxon>
        <taxon>Stramenopiles</taxon>
        <taxon>Bigyra</taxon>
        <taxon>Opalozoa</taxon>
        <taxon>Opalinata</taxon>
        <taxon>Blastocystidae</taxon>
        <taxon>Blastocystis</taxon>
    </lineage>
</organism>
<name>D8LVK4_BLAHO</name>
<feature type="signal peptide" evidence="7">
    <location>
        <begin position="1"/>
        <end position="16"/>
    </location>
</feature>
<evidence type="ECO:0000313" key="9">
    <source>
        <dbReference type="Proteomes" id="UP000008312"/>
    </source>
</evidence>
<sequence>MKRPLLIGALFVLCLCSEKDQMYQEGDHFYAWTNRIGPYHNPHETYDYFSLPFCRPEIPNSIKSKKGGISEVLEGTNLQNSGIQFSFRRNANNVPLCEMNLSEEDALKLQKAIFNHYWYQLEIDGLPIWAKVGDLDMTDEEIEEMEKKGSQHEVIPNKSRMYTHRSFIIGYNNNRIVEVNMTSSNPVVVKAHSPMVLTTSVQFVPSTVEFRNRFNRYLEFNFFESQIHWFSIFNSLMIVVFLAGLVALIMMRTLSLDYVRYSKEYEADSLAVAAPDETGWKRVHGDVFRCCEHLTLFTIFMGNGAHIAFTIIISLLAIVLATSYVGHDKVLTIVLGVYIVGFIVNGFVSGSLYKQAFFPRTSPHWQRVMVLSSGCIPLILVVVYSLLCLISMAYGTLAHFPLRNIIVLALFWSFICLPLHTLGTIIGRSLRGNPNNPCRVASLPSPIPTAAFYARPHFIILVSGLLPFGAIFIEIFFIFASIWSYKYYYVYGFLASVIVILITIQVCVAIVGTYILLNAENYHWKWTSFLGGASIGIYIFIYCIYFFYKTEMNGVIQAAYFFAESILLVAAISLFCGYISATASNIFVKRIFKNIKVD</sequence>
<dbReference type="PANTHER" id="PTHR10766:SF41">
    <property type="entry name" value="TRANSMEMBRANE 9 SUPERFAMILY MEMBER 3"/>
    <property type="match status" value="1"/>
</dbReference>
<dbReference type="OrthoDB" id="1666796at2759"/>
<dbReference type="AlphaFoldDB" id="D8LVK4"/>
<feature type="transmembrane region" description="Helical" evidence="7">
    <location>
        <begin position="529"/>
        <end position="548"/>
    </location>
</feature>
<dbReference type="GO" id="GO:0072657">
    <property type="term" value="P:protein localization to membrane"/>
    <property type="evidence" value="ECO:0007669"/>
    <property type="project" value="TreeGrafter"/>
</dbReference>
<dbReference type="OMA" id="DAPCRVN"/>
<evidence type="ECO:0000256" key="7">
    <source>
        <dbReference type="RuleBase" id="RU363079"/>
    </source>
</evidence>
<evidence type="ECO:0000256" key="1">
    <source>
        <dbReference type="ARBA" id="ARBA00004141"/>
    </source>
</evidence>
<keyword evidence="9" id="KW-1185">Reference proteome</keyword>
<feature type="transmembrane region" description="Helical" evidence="7">
    <location>
        <begin position="227"/>
        <end position="250"/>
    </location>
</feature>